<keyword evidence="1" id="KW-0812">Transmembrane</keyword>
<dbReference type="EMBL" id="FN656863">
    <property type="protein sequence ID" value="CBY42091.1"/>
    <property type="molecule type" value="Genomic_DNA"/>
</dbReference>
<gene>
    <name evidence="2" type="ORF">GSOID_T00025756001</name>
</gene>
<feature type="non-terminal residue" evidence="2">
    <location>
        <position position="1"/>
    </location>
</feature>
<organism evidence="2">
    <name type="scientific">Oikopleura dioica</name>
    <name type="common">Tunicate</name>
    <dbReference type="NCBI Taxonomy" id="34765"/>
    <lineage>
        <taxon>Eukaryota</taxon>
        <taxon>Metazoa</taxon>
        <taxon>Chordata</taxon>
        <taxon>Tunicata</taxon>
        <taxon>Appendicularia</taxon>
        <taxon>Copelata</taxon>
        <taxon>Oikopleuridae</taxon>
        <taxon>Oikopleura</taxon>
    </lineage>
</organism>
<feature type="transmembrane region" description="Helical" evidence="1">
    <location>
        <begin position="139"/>
        <end position="160"/>
    </location>
</feature>
<proteinExistence type="predicted"/>
<keyword evidence="1" id="KW-1133">Transmembrane helix</keyword>
<protein>
    <submittedName>
        <fullName evidence="2">Uncharacterized protein</fullName>
    </submittedName>
</protein>
<evidence type="ECO:0000256" key="1">
    <source>
        <dbReference type="SAM" id="Phobius"/>
    </source>
</evidence>
<accession>E4Z313</accession>
<keyword evidence="1" id="KW-0472">Membrane</keyword>
<reference evidence="2" key="1">
    <citation type="journal article" date="2010" name="Science">
        <title>Plasticity of animal genome architecture unmasked by rapid evolution of a pelagic tunicate.</title>
        <authorList>
            <person name="Denoeud F."/>
            <person name="Henriet S."/>
            <person name="Mungpakdee S."/>
            <person name="Aury J.M."/>
            <person name="Da Silva C."/>
            <person name="Brinkmann H."/>
            <person name="Mikhaleva J."/>
            <person name="Olsen L.C."/>
            <person name="Jubin C."/>
            <person name="Canestro C."/>
            <person name="Bouquet J.M."/>
            <person name="Danks G."/>
            <person name="Poulain J."/>
            <person name="Campsteijn C."/>
            <person name="Adamski M."/>
            <person name="Cross I."/>
            <person name="Yadetie F."/>
            <person name="Muffato M."/>
            <person name="Louis A."/>
            <person name="Butcher S."/>
            <person name="Tsagkogeorga G."/>
            <person name="Konrad A."/>
            <person name="Singh S."/>
            <person name="Jensen M.F."/>
            <person name="Cong E.H."/>
            <person name="Eikeseth-Otteraa H."/>
            <person name="Noel B."/>
            <person name="Anthouard V."/>
            <person name="Porcel B.M."/>
            <person name="Kachouri-Lafond R."/>
            <person name="Nishino A."/>
            <person name="Ugolini M."/>
            <person name="Chourrout P."/>
            <person name="Nishida H."/>
            <person name="Aasland R."/>
            <person name="Huzurbazar S."/>
            <person name="Westhof E."/>
            <person name="Delsuc F."/>
            <person name="Lehrach H."/>
            <person name="Reinhardt R."/>
            <person name="Weissenbach J."/>
            <person name="Roy S.W."/>
            <person name="Artiguenave F."/>
            <person name="Postlethwait J.H."/>
            <person name="Manak J.R."/>
            <person name="Thompson E.M."/>
            <person name="Jaillon O."/>
            <person name="Du Pasquier L."/>
            <person name="Boudinot P."/>
            <person name="Liberles D.A."/>
            <person name="Volff J.N."/>
            <person name="Philippe H."/>
            <person name="Lenhard B."/>
            <person name="Roest Crollius H."/>
            <person name="Wincker P."/>
            <person name="Chourrout D."/>
        </authorList>
    </citation>
    <scope>NUCLEOTIDE SEQUENCE [LARGE SCALE GENOMIC DNA]</scope>
</reference>
<name>E4Z313_OIKDI</name>
<evidence type="ECO:0000313" key="2">
    <source>
        <dbReference type="EMBL" id="CBY42091.1"/>
    </source>
</evidence>
<dbReference type="Proteomes" id="UP000011014">
    <property type="component" value="Unassembled WGS sequence"/>
</dbReference>
<feature type="transmembrane region" description="Helical" evidence="1">
    <location>
        <begin position="167"/>
        <end position="187"/>
    </location>
</feature>
<sequence>TKKRELQPARCAGIGRLAGTYLFSPASQRLYNLMFNSCLIRAVFGLTVINKLFTKVLKKSIFFIQIHLQRDICHKNTFESAFRGEKNADLLVNVRTFCGFEKNIKIKLSKIFFKSFPLNDKSSSRCRSTTVFLRNLVRYSSYSCTVFLLLLVPHILCLVLERKRVVFLLLLDRNLVLIWLASFLLLFSD</sequence>
<dbReference type="AlphaFoldDB" id="E4Z313"/>